<organism evidence="3">
    <name type="scientific">Brassica oleracea</name>
    <name type="common">Wild cabbage</name>
    <dbReference type="NCBI Taxonomy" id="3712"/>
    <lineage>
        <taxon>Eukaryota</taxon>
        <taxon>Viridiplantae</taxon>
        <taxon>Streptophyta</taxon>
        <taxon>Embryophyta</taxon>
        <taxon>Tracheophyta</taxon>
        <taxon>Spermatophyta</taxon>
        <taxon>Magnoliopsida</taxon>
        <taxon>eudicotyledons</taxon>
        <taxon>Gunneridae</taxon>
        <taxon>Pentapetalae</taxon>
        <taxon>rosids</taxon>
        <taxon>malvids</taxon>
        <taxon>Brassicales</taxon>
        <taxon>Brassicaceae</taxon>
        <taxon>Brassiceae</taxon>
        <taxon>Brassica</taxon>
    </lineage>
</organism>
<dbReference type="EMBL" id="LR031873">
    <property type="protein sequence ID" value="VDD04709.1"/>
    <property type="molecule type" value="Genomic_DNA"/>
</dbReference>
<name>A0A3P6CAB8_BRAOL</name>
<dbReference type="PANTHER" id="PTHR47074">
    <property type="entry name" value="BNAC02G40300D PROTEIN"/>
    <property type="match status" value="1"/>
</dbReference>
<dbReference type="InterPro" id="IPR036397">
    <property type="entry name" value="RNaseH_sf"/>
</dbReference>
<evidence type="ECO:0000259" key="2">
    <source>
        <dbReference type="Pfam" id="PF13966"/>
    </source>
</evidence>
<dbReference type="InterPro" id="IPR002156">
    <property type="entry name" value="RNaseH_domain"/>
</dbReference>
<feature type="domain" description="Reverse transcriptase zinc-binding" evidence="2">
    <location>
        <begin position="64"/>
        <end position="156"/>
    </location>
</feature>
<dbReference type="InterPro" id="IPR026960">
    <property type="entry name" value="RVT-Znf"/>
</dbReference>
<evidence type="ECO:0000313" key="3">
    <source>
        <dbReference type="EMBL" id="VDD04709.1"/>
    </source>
</evidence>
<dbReference type="InterPro" id="IPR044730">
    <property type="entry name" value="RNase_H-like_dom_plant"/>
</dbReference>
<dbReference type="GO" id="GO:0003676">
    <property type="term" value="F:nucleic acid binding"/>
    <property type="evidence" value="ECO:0007669"/>
    <property type="project" value="InterPro"/>
</dbReference>
<dbReference type="Pfam" id="PF13966">
    <property type="entry name" value="zf-RVT"/>
    <property type="match status" value="1"/>
</dbReference>
<protein>
    <recommendedName>
        <fullName evidence="4">RNase H type-1 domain-containing protein</fullName>
    </recommendedName>
</protein>
<feature type="domain" description="RNase H type-1" evidence="1">
    <location>
        <begin position="245"/>
        <end position="363"/>
    </location>
</feature>
<accession>A0A3P6CAB8</accession>
<dbReference type="Gene3D" id="3.30.420.10">
    <property type="entry name" value="Ribonuclease H-like superfamily/Ribonuclease H"/>
    <property type="match status" value="1"/>
</dbReference>
<dbReference type="InterPro" id="IPR012337">
    <property type="entry name" value="RNaseH-like_sf"/>
</dbReference>
<evidence type="ECO:0000259" key="1">
    <source>
        <dbReference type="Pfam" id="PF13456"/>
    </source>
</evidence>
<proteinExistence type="predicted"/>
<dbReference type="CDD" id="cd06222">
    <property type="entry name" value="RNase_H_like"/>
    <property type="match status" value="1"/>
</dbReference>
<evidence type="ECO:0008006" key="4">
    <source>
        <dbReference type="Google" id="ProtNLM"/>
    </source>
</evidence>
<dbReference type="SUPFAM" id="SSF53098">
    <property type="entry name" value="Ribonuclease H-like"/>
    <property type="match status" value="1"/>
</dbReference>
<dbReference type="GO" id="GO:0004523">
    <property type="term" value="F:RNA-DNA hybrid ribonuclease activity"/>
    <property type="evidence" value="ECO:0007669"/>
    <property type="project" value="InterPro"/>
</dbReference>
<gene>
    <name evidence="3" type="ORF">BOLC4T22146H</name>
</gene>
<dbReference type="InterPro" id="IPR052929">
    <property type="entry name" value="RNase_H-like_EbsB-rel"/>
</dbReference>
<dbReference type="AlphaFoldDB" id="A0A3P6CAB8"/>
<reference evidence="3" key="1">
    <citation type="submission" date="2018-11" db="EMBL/GenBank/DDBJ databases">
        <authorList>
            <consortium name="Genoscope - CEA"/>
            <person name="William W."/>
        </authorList>
    </citation>
    <scope>NUCLEOTIDE SEQUENCE</scope>
</reference>
<dbReference type="PANTHER" id="PTHR47074:SF11">
    <property type="entry name" value="REVERSE TRANSCRIPTASE-LIKE PROTEIN"/>
    <property type="match status" value="1"/>
</dbReference>
<dbReference type="Pfam" id="PF13456">
    <property type="entry name" value="RVT_3"/>
    <property type="match status" value="1"/>
</dbReference>
<sequence>MGPAPEHLMNLTVKDLILPNGSDWNRALIKQILPHEEATILSIKPRKSGAPDKMVWLGTSSGVYTTKSGYLKAMEDGNVQTQTPTATGIDWNNNVWKLQVPPKIKLFLWKIFQGALPVGDRLASRNILVDTVCKSYSNVESINHLFLHCDVAYKVWNLAPFSTCIDSRGLIDLTTAWKGLYKLVCLPPSGIASGPLAPWILWSLWLARNNRIFNNKESTPEEIITKAVTAAQEWLREQTPEPSDSDAAWRSDSQRAGLGWTVIENELNSDYMAHCLYVPSPLVAEALALREAMAHCRAQGILQLHCQMDSQQLVKALISKSPNPEIYGVVSDILLLASSFLSISYEWFPRSKNKVADALAKQALYNVCLVSPNLDNGV</sequence>